<proteinExistence type="predicted"/>
<dbReference type="Proteomes" id="UP000034539">
    <property type="component" value="Unassembled WGS sequence"/>
</dbReference>
<feature type="coiled-coil region" evidence="1">
    <location>
        <begin position="53"/>
        <end position="87"/>
    </location>
</feature>
<name>A0A0G0Q2B1_9BACT</name>
<evidence type="ECO:0000313" key="2">
    <source>
        <dbReference type="EMBL" id="KKR31501.1"/>
    </source>
</evidence>
<reference evidence="2 3" key="1">
    <citation type="journal article" date="2015" name="Nature">
        <title>rRNA introns, odd ribosomes, and small enigmatic genomes across a large radiation of phyla.</title>
        <authorList>
            <person name="Brown C.T."/>
            <person name="Hug L.A."/>
            <person name="Thomas B.C."/>
            <person name="Sharon I."/>
            <person name="Castelle C.J."/>
            <person name="Singh A."/>
            <person name="Wilkins M.J."/>
            <person name="Williams K.H."/>
            <person name="Banfield J.F."/>
        </authorList>
    </citation>
    <scope>NUCLEOTIDE SEQUENCE [LARGE SCALE GENOMIC DNA]</scope>
</reference>
<sequence>MKLITWILLALTLTLSIIWKFNITNGQITVLLMILLLSLFPDLKEFNFWGLKGKKTEKDIKELEGKKAIAEKDSNINQKKLDEAEKQAPLQLMDTAQGNFLALAFEIERLLRIYATVWLAKDIPNNINVSNLTKELRQKDLLTDNGVKQLEAIRWIRNLIVHGRQGEINQSTLEVGIQIAYSLYMELYNQLYGVNRQNT</sequence>
<dbReference type="AlphaFoldDB" id="A0A0G0Q2B1"/>
<organism evidence="2 3">
    <name type="scientific">Candidatus Gottesmanbacteria bacterium GW2011_GWC2_39_8</name>
    <dbReference type="NCBI Taxonomy" id="1618450"/>
    <lineage>
        <taxon>Bacteria</taxon>
        <taxon>Candidatus Gottesmaniibacteriota</taxon>
    </lineage>
</organism>
<evidence type="ECO:0000256" key="1">
    <source>
        <dbReference type="SAM" id="Coils"/>
    </source>
</evidence>
<evidence type="ECO:0000313" key="3">
    <source>
        <dbReference type="Proteomes" id="UP000034539"/>
    </source>
</evidence>
<accession>A0A0G0Q2B1</accession>
<protein>
    <recommendedName>
        <fullName evidence="4">DUF4145 domain-containing protein</fullName>
    </recommendedName>
</protein>
<dbReference type="EMBL" id="LBXN01000068">
    <property type="protein sequence ID" value="KKR31501.1"/>
    <property type="molecule type" value="Genomic_DNA"/>
</dbReference>
<evidence type="ECO:0008006" key="4">
    <source>
        <dbReference type="Google" id="ProtNLM"/>
    </source>
</evidence>
<keyword evidence="1" id="KW-0175">Coiled coil</keyword>
<gene>
    <name evidence="2" type="ORF">UT63_C0068G0011</name>
</gene>
<comment type="caution">
    <text evidence="2">The sequence shown here is derived from an EMBL/GenBank/DDBJ whole genome shotgun (WGS) entry which is preliminary data.</text>
</comment>